<organism evidence="5 6">
    <name type="scientific">Buteo japonicus</name>
    <dbReference type="NCBI Taxonomy" id="224669"/>
    <lineage>
        <taxon>Eukaryota</taxon>
        <taxon>Metazoa</taxon>
        <taxon>Chordata</taxon>
        <taxon>Craniata</taxon>
        <taxon>Vertebrata</taxon>
        <taxon>Euteleostomi</taxon>
        <taxon>Archelosauria</taxon>
        <taxon>Archosauria</taxon>
        <taxon>Dinosauria</taxon>
        <taxon>Saurischia</taxon>
        <taxon>Theropoda</taxon>
        <taxon>Coelurosauria</taxon>
        <taxon>Aves</taxon>
        <taxon>Neognathae</taxon>
        <taxon>Neoaves</taxon>
        <taxon>Telluraves</taxon>
        <taxon>Accipitrimorphae</taxon>
        <taxon>Accipitriformes</taxon>
        <taxon>Accipitridae</taxon>
        <taxon>Accipitrinae</taxon>
        <taxon>Buteo</taxon>
    </lineage>
</organism>
<keyword evidence="3" id="KW-0732">Signal</keyword>
<dbReference type="InterPro" id="IPR036048">
    <property type="entry name" value="Interleukin_8-like_sf"/>
</dbReference>
<keyword evidence="1" id="KW-0145">Chemotaxis</keyword>
<keyword evidence="2" id="KW-0202">Cytokine</keyword>
<evidence type="ECO:0000256" key="3">
    <source>
        <dbReference type="ARBA" id="ARBA00022729"/>
    </source>
</evidence>
<name>A0A8C0AQ23_9AVES</name>
<dbReference type="GO" id="GO:0048020">
    <property type="term" value="F:CCR chemokine receptor binding"/>
    <property type="evidence" value="ECO:0007669"/>
    <property type="project" value="TreeGrafter"/>
</dbReference>
<dbReference type="InterPro" id="IPR039809">
    <property type="entry name" value="Chemokine_b/g/d"/>
</dbReference>
<proteinExistence type="predicted"/>
<accession>A0A8C0AQ23</accession>
<dbReference type="SMART" id="SM00199">
    <property type="entry name" value="SCY"/>
    <property type="match status" value="1"/>
</dbReference>
<dbReference type="GO" id="GO:0006954">
    <property type="term" value="P:inflammatory response"/>
    <property type="evidence" value="ECO:0007669"/>
    <property type="project" value="TreeGrafter"/>
</dbReference>
<sequence length="119" mass="13333">MKGNESLPWGAVGAAEKLHRLHPVFDILQCHCPAMQLVAKCCQGRSQHLSLPFTAYNTPTECCFKHAQKPIRHMQNFYETSSDCSLPAVVIVAANGAKVCADPKKPWVMRAMKKLRRKK</sequence>
<dbReference type="Pfam" id="PF00048">
    <property type="entry name" value="IL8"/>
    <property type="match status" value="1"/>
</dbReference>
<dbReference type="Ensembl" id="ENSBJAT00000005621.1">
    <property type="protein sequence ID" value="ENSBJAP00000005456.1"/>
    <property type="gene ID" value="ENSBJAG00000003919.1"/>
</dbReference>
<dbReference type="Gene3D" id="2.40.50.40">
    <property type="match status" value="1"/>
</dbReference>
<reference evidence="5" key="2">
    <citation type="submission" date="2025-09" db="UniProtKB">
        <authorList>
            <consortium name="Ensembl"/>
        </authorList>
    </citation>
    <scope>IDENTIFICATION</scope>
</reference>
<reference evidence="5" key="1">
    <citation type="submission" date="2025-08" db="UniProtKB">
        <authorList>
            <consortium name="Ensembl"/>
        </authorList>
    </citation>
    <scope>IDENTIFICATION</scope>
</reference>
<evidence type="ECO:0000313" key="6">
    <source>
        <dbReference type="Proteomes" id="UP000694555"/>
    </source>
</evidence>
<dbReference type="AlphaFoldDB" id="A0A8C0AQ23"/>
<keyword evidence="6" id="KW-1185">Reference proteome</keyword>
<dbReference type="CDD" id="cd00272">
    <property type="entry name" value="Chemokine_CC"/>
    <property type="match status" value="1"/>
</dbReference>
<feature type="domain" description="Chemokine interleukin-8-like" evidence="4">
    <location>
        <begin position="59"/>
        <end position="115"/>
    </location>
</feature>
<dbReference type="GO" id="GO:0030335">
    <property type="term" value="P:positive regulation of cell migration"/>
    <property type="evidence" value="ECO:0007669"/>
    <property type="project" value="TreeGrafter"/>
</dbReference>
<evidence type="ECO:0000259" key="4">
    <source>
        <dbReference type="SMART" id="SM00199"/>
    </source>
</evidence>
<dbReference type="GO" id="GO:0070098">
    <property type="term" value="P:chemokine-mediated signaling pathway"/>
    <property type="evidence" value="ECO:0007669"/>
    <property type="project" value="TreeGrafter"/>
</dbReference>
<dbReference type="PANTHER" id="PTHR12015:SF103">
    <property type="entry name" value="C-C MOTIF CHEMOKINE 4-RELATED"/>
    <property type="match status" value="1"/>
</dbReference>
<protein>
    <recommendedName>
        <fullName evidence="4">Chemokine interleukin-8-like domain-containing protein</fullName>
    </recommendedName>
</protein>
<evidence type="ECO:0000256" key="1">
    <source>
        <dbReference type="ARBA" id="ARBA00022500"/>
    </source>
</evidence>
<dbReference type="GO" id="GO:0048245">
    <property type="term" value="P:eosinophil chemotaxis"/>
    <property type="evidence" value="ECO:0007669"/>
    <property type="project" value="TreeGrafter"/>
</dbReference>
<dbReference type="GO" id="GO:0008009">
    <property type="term" value="F:chemokine activity"/>
    <property type="evidence" value="ECO:0007669"/>
    <property type="project" value="InterPro"/>
</dbReference>
<dbReference type="SUPFAM" id="SSF54117">
    <property type="entry name" value="Interleukin 8-like chemokines"/>
    <property type="match status" value="1"/>
</dbReference>
<dbReference type="PANTHER" id="PTHR12015">
    <property type="entry name" value="SMALL INDUCIBLE CYTOKINE A"/>
    <property type="match status" value="1"/>
</dbReference>
<evidence type="ECO:0000313" key="5">
    <source>
        <dbReference type="Ensembl" id="ENSBJAP00000005456.1"/>
    </source>
</evidence>
<dbReference type="GO" id="GO:0005615">
    <property type="term" value="C:extracellular space"/>
    <property type="evidence" value="ECO:0007669"/>
    <property type="project" value="UniProtKB-KW"/>
</dbReference>
<dbReference type="Proteomes" id="UP000694555">
    <property type="component" value="Unplaced"/>
</dbReference>
<evidence type="ECO:0000256" key="2">
    <source>
        <dbReference type="ARBA" id="ARBA00022514"/>
    </source>
</evidence>
<dbReference type="GO" id="GO:0061844">
    <property type="term" value="P:antimicrobial humoral immune response mediated by antimicrobial peptide"/>
    <property type="evidence" value="ECO:0007669"/>
    <property type="project" value="TreeGrafter"/>
</dbReference>
<dbReference type="InterPro" id="IPR001811">
    <property type="entry name" value="Chemokine_IL8-like_dom"/>
</dbReference>